<sequence>MQSKEEKLLETIIDDYKFHTPELQDFDGCVYEFENEILETQPTLRGFEFIKNLVDNVDAFYEENSDNLCSDLSKMFESEDLPKKIQKMQYNGTEKADASVINNRKYYPSYILYKECIERVEKLICKKTVKQTINNVNIYYGNLLSKEKDFKLQENNEVFLENSIENKETEDKKTDNHFILTKLENKEVFLENSIENKETEDKKTNNHFILTKLENKEELRKSENNFFHTKLENKEEEVRKEDNYVILRKLENLLENNGEISLDLKNFYLNEIESNPNDLNISKSLIAILFFRISDSLIKPEIIYKVLENLEKNIKSISLNSNENKFLEKILKNLEFLYSKKKDDKIFIEKTWNFLVSIISIACNTNECIKILSLNFIIELCKSSFELTKTILDVIVMEYSSINNFTICKLPFKDFLILKIIETRFFKNNKIMEDELNYIMNVLFNRITFKEKFIDQNNLIENEKLFISDNFDIYEFLKNIICVFDTNCFSRIIIFYFLNIFLSNFMYFIENRNNQSKIFDIFDIYFEKSFLMIKNEKKNLRNNFTVEEEIFYCYILKTEGICETIQYFSTRLVLLLTSFIKKRICLIKSFRSLSKGCQIRFLTFTDRIYIIGVLIKFINKSENNKFKENINQEENVSKNSISSENSKKNNSYNILLEYTFDILESLNYKKLFEFIMNIRNSNIGTNLLKKIFKKLLIYLMERKNCSLIFEWYFDCLSDTKKRKTVLKSLKLKKILKDFTTLKIFTAVYISHDFKNIVKYFELPIYEIILFLKTHTFNLSYLVKRYSKYHSNEFSIYLPEIINIFETRIKVIEKKHIGYYNNIIGILINIFSQNNINFCFKAKLKIYLEEMIFIEPFTKKCGILLNILGFHKEFYNFYFKKYNISPNRRDFLVLCSIGDKRFKDKIQNSMFGLVLYLNLYPNEIIIYEKCIRLFLDKMEKSIKIEDEIYFIYLLKILKRELKKSLNHQINEKNFKNISKSNKTLKTERNIILNQQKDFKNIFLSSNTEEPPSSNEIYFCIISSKMHIFKNLLIKSTPLSHICFQLLYIGLISGAILPQMIISEFLFYCCIFFKKNTIKDITVRYGKIIITNFKIFISYLNSYFEKRMNFSQNNIFIPIIFQHIKTKKHKILFIDNIFEIIESTDLFTFYFILNNLSNTQFSKKEIYYIIKHCENILETQILCLKKERNYEQLKLLLKFKYLFLFKETLKIKDKRIFDKNLFQIDLNDIFCKETFIKKEYFLSLILSLNENEMQNSEQHLLENSLPSSYTRITHPPASQTCINMQNSGFASLSSSNTPLPSSVEVSACDIADDIRFVTADPKEKLLIVFLQDGWTELNGYYNEKFGCTETLEVLKKLAQIEMGKEVKSEENGERRRIANFLADTCILTDTTEYIYLRDKFLETRKLPKKLVDSKVLDLINRVVATYIMQAAQVYYNEATRKEKPRFARKKNIERKISKLVLSKDLLEKARKQEKLSTSDTKSLRKILRECNLNLSSVTDLSKAEIKRMSRFYGELTERVESEHMVIRNERVSFWPIMRNKNDDTVTYNDYLIPFVSDNHPTMFSSLNEFLNINCQSLECLTSTMLTTNYVTKVVDLEGEKPKVACRKSIKVVRVLSSMSLNEEYDIIRMRPGNNSKQEKSYTKRLNKDTARKESVTIVVCVVYGFVEPHPKLEIDNDADFNTHNHLLFIEKFKLLARQFFLLVIRLDISNEKSTTNDTRYEDTATLLECLDDALYELHVKNNVHAFPEEECQMVLILLRIHASVSFGLPRKSKEISTRQAAILNVENTNKTHLALIKDFLKVKFRLEEEDRSVFRGADRLCQHRVKSSKILDHLVTRCEKTLGLEHKRRHNEKPSFSSRNFENEMLR</sequence>
<gene>
    <name evidence="3" type="ORF">CWI38_0622p0020</name>
</gene>
<protein>
    <submittedName>
        <fullName evidence="3">Uncharacterized protein</fullName>
    </submittedName>
</protein>
<reference evidence="3 4" key="1">
    <citation type="submission" date="2017-12" db="EMBL/GenBank/DDBJ databases">
        <authorList>
            <person name="Pombert J.-F."/>
            <person name="Haag K.L."/>
            <person name="Ebert D."/>
        </authorList>
    </citation>
    <scope>NUCLEOTIDE SEQUENCE [LARGE SCALE GENOMIC DNA]</scope>
    <source>
        <strain evidence="3">IL-G-3</strain>
    </source>
</reference>
<keyword evidence="2" id="KW-0472">Membrane</keyword>
<proteinExistence type="predicted"/>
<feature type="region of interest" description="Disordered" evidence="1">
    <location>
        <begin position="1844"/>
        <end position="1865"/>
    </location>
</feature>
<evidence type="ECO:0000256" key="1">
    <source>
        <dbReference type="SAM" id="MobiDB-lite"/>
    </source>
</evidence>
<keyword evidence="2" id="KW-0812">Transmembrane</keyword>
<evidence type="ECO:0000313" key="3">
    <source>
        <dbReference type="EMBL" id="TBU12807.1"/>
    </source>
</evidence>
<comment type="caution">
    <text evidence="3">The sequence shown here is derived from an EMBL/GenBank/DDBJ whole genome shotgun (WGS) entry which is preliminary data.</text>
</comment>
<feature type="transmembrane region" description="Helical" evidence="2">
    <location>
        <begin position="1083"/>
        <end position="1102"/>
    </location>
</feature>
<keyword evidence="4" id="KW-1185">Reference proteome</keyword>
<keyword evidence="2" id="KW-1133">Transmembrane helix</keyword>
<accession>A0A4Q9LWW8</accession>
<feature type="transmembrane region" description="Helical" evidence="2">
    <location>
        <begin position="1044"/>
        <end position="1071"/>
    </location>
</feature>
<dbReference type="VEuPathDB" id="MicrosporidiaDB:CWI38_0622p0020"/>
<name>A0A4Q9LWW8_9MICR</name>
<evidence type="ECO:0000256" key="2">
    <source>
        <dbReference type="SAM" id="Phobius"/>
    </source>
</evidence>
<organism evidence="3 4">
    <name type="scientific">Hamiltosporidium tvaerminnensis</name>
    <dbReference type="NCBI Taxonomy" id="1176355"/>
    <lineage>
        <taxon>Eukaryota</taxon>
        <taxon>Fungi</taxon>
        <taxon>Fungi incertae sedis</taxon>
        <taxon>Microsporidia</taxon>
        <taxon>Dubosqiidae</taxon>
        <taxon>Hamiltosporidium</taxon>
    </lineage>
</organism>
<dbReference type="Proteomes" id="UP000292282">
    <property type="component" value="Unassembled WGS sequence"/>
</dbReference>
<evidence type="ECO:0000313" key="4">
    <source>
        <dbReference type="Proteomes" id="UP000292282"/>
    </source>
</evidence>
<dbReference type="EMBL" id="PITK01000622">
    <property type="protein sequence ID" value="TBU12807.1"/>
    <property type="molecule type" value="Genomic_DNA"/>
</dbReference>
<dbReference type="OrthoDB" id="2191163at2759"/>